<accession>A0ACA9SWD8</accession>
<feature type="non-terminal residue" evidence="1">
    <location>
        <position position="1"/>
    </location>
</feature>
<comment type="caution">
    <text evidence="1">The sequence shown here is derived from an EMBL/GenBank/DDBJ whole genome shotgun (WGS) entry which is preliminary data.</text>
</comment>
<reference evidence="1" key="1">
    <citation type="submission" date="2021-06" db="EMBL/GenBank/DDBJ databases">
        <authorList>
            <person name="Kallberg Y."/>
            <person name="Tangrot J."/>
            <person name="Rosling A."/>
        </authorList>
    </citation>
    <scope>NUCLEOTIDE SEQUENCE</scope>
    <source>
        <strain evidence="1">MA461A</strain>
    </source>
</reference>
<keyword evidence="2" id="KW-1185">Reference proteome</keyword>
<dbReference type="Proteomes" id="UP000789920">
    <property type="component" value="Unassembled WGS sequence"/>
</dbReference>
<dbReference type="EMBL" id="CAJVQC010166557">
    <property type="protein sequence ID" value="CAG8849617.1"/>
    <property type="molecule type" value="Genomic_DNA"/>
</dbReference>
<evidence type="ECO:0000313" key="1">
    <source>
        <dbReference type="EMBL" id="CAG8849617.1"/>
    </source>
</evidence>
<gene>
    <name evidence="1" type="ORF">RPERSI_LOCUS35680</name>
</gene>
<name>A0ACA9SWD8_9GLOM</name>
<proteinExistence type="predicted"/>
<evidence type="ECO:0000313" key="2">
    <source>
        <dbReference type="Proteomes" id="UP000789920"/>
    </source>
</evidence>
<organism evidence="1 2">
    <name type="scientific">Racocetra persica</name>
    <dbReference type="NCBI Taxonomy" id="160502"/>
    <lineage>
        <taxon>Eukaryota</taxon>
        <taxon>Fungi</taxon>
        <taxon>Fungi incertae sedis</taxon>
        <taxon>Mucoromycota</taxon>
        <taxon>Glomeromycotina</taxon>
        <taxon>Glomeromycetes</taxon>
        <taxon>Diversisporales</taxon>
        <taxon>Gigasporaceae</taxon>
        <taxon>Racocetra</taxon>
    </lineage>
</organism>
<protein>
    <submittedName>
        <fullName evidence="1">26144_t:CDS:1</fullName>
    </submittedName>
</protein>
<feature type="non-terminal residue" evidence="1">
    <location>
        <position position="49"/>
    </location>
</feature>
<sequence length="49" mass="6089">KEQAERRQKERGDFERKVEIEKESEMRVLREDSEFDKDENEMWVLEVDS</sequence>